<dbReference type="Proteomes" id="UP000279968">
    <property type="component" value="Unassembled WGS sequence"/>
</dbReference>
<accession>A0A3B0A427</accession>
<proteinExistence type="predicted"/>
<dbReference type="EMBL" id="RBAN01000002">
    <property type="protein sequence ID" value="RKN55241.1"/>
    <property type="molecule type" value="Genomic_DNA"/>
</dbReference>
<evidence type="ECO:0000313" key="1">
    <source>
        <dbReference type="EMBL" id="RKN55241.1"/>
    </source>
</evidence>
<organism evidence="1 2">
    <name type="scientific">Micromonospora costi</name>
    <dbReference type="NCBI Taxonomy" id="1530042"/>
    <lineage>
        <taxon>Bacteria</taxon>
        <taxon>Bacillati</taxon>
        <taxon>Actinomycetota</taxon>
        <taxon>Actinomycetes</taxon>
        <taxon>Micromonosporales</taxon>
        <taxon>Micromonosporaceae</taxon>
        <taxon>Micromonospora</taxon>
    </lineage>
</organism>
<protein>
    <submittedName>
        <fullName evidence="1">Uncharacterized protein</fullName>
    </submittedName>
</protein>
<comment type="caution">
    <text evidence="1">The sequence shown here is derived from an EMBL/GenBank/DDBJ whole genome shotgun (WGS) entry which is preliminary data.</text>
</comment>
<gene>
    <name evidence="1" type="ORF">D7193_11080</name>
</gene>
<reference evidence="1 2" key="1">
    <citation type="journal article" date="2015" name="Int. J. Syst. Evol. Microbiol.">
        <title>Micromonospora costi sp. nov., isolated from a leaf of Costus speciosus.</title>
        <authorList>
            <person name="Thawai C."/>
        </authorList>
    </citation>
    <scope>NUCLEOTIDE SEQUENCE [LARGE SCALE GENOMIC DNA]</scope>
    <source>
        <strain evidence="1 2">CS1-12</strain>
    </source>
</reference>
<evidence type="ECO:0000313" key="2">
    <source>
        <dbReference type="Proteomes" id="UP000279968"/>
    </source>
</evidence>
<sequence>MPRGRADIQAVEVTLHSLSHLVFEVLRQGVGAEQAQRHERLLNFERLDLPEGSTLGGIGSSEK</sequence>
<dbReference type="AlphaFoldDB" id="A0A3B0A427"/>
<keyword evidence="2" id="KW-1185">Reference proteome</keyword>
<name>A0A3B0A427_9ACTN</name>